<dbReference type="EMBL" id="LGUA01002958">
    <property type="protein sequence ID" value="OAX77252.1"/>
    <property type="molecule type" value="Genomic_DNA"/>
</dbReference>
<dbReference type="OrthoDB" id="4496730at2759"/>
<dbReference type="Proteomes" id="UP000091918">
    <property type="component" value="Unassembled WGS sequence"/>
</dbReference>
<evidence type="ECO:0000313" key="2">
    <source>
        <dbReference type="EMBL" id="OAX77252.1"/>
    </source>
</evidence>
<protein>
    <submittedName>
        <fullName evidence="2">Uncharacterized protein</fullName>
    </submittedName>
</protein>
<feature type="signal peptide" evidence="1">
    <location>
        <begin position="1"/>
        <end position="18"/>
    </location>
</feature>
<dbReference type="AlphaFoldDB" id="A0A1B7NKG2"/>
<keyword evidence="1" id="KW-0732">Signal</keyword>
<name>A0A1B7NKG2_9EURO</name>
<comment type="caution">
    <text evidence="2">The sequence shown here is derived from an EMBL/GenBank/DDBJ whole genome shotgun (WGS) entry which is preliminary data.</text>
</comment>
<gene>
    <name evidence="2" type="ORF">ACJ72_08452</name>
</gene>
<evidence type="ECO:0000313" key="3">
    <source>
        <dbReference type="Proteomes" id="UP000091918"/>
    </source>
</evidence>
<sequence length="67" mass="7195">MTALVFGNFLALLPQSLSDSQGVYIGKNIITEQVVLLKFASTPAHTISNEEDVLRNLTGVPGVPQLQ</sequence>
<keyword evidence="3" id="KW-1185">Reference proteome</keyword>
<evidence type="ECO:0000256" key="1">
    <source>
        <dbReference type="SAM" id="SignalP"/>
    </source>
</evidence>
<accession>A0A1B7NKG2</accession>
<proteinExistence type="predicted"/>
<reference evidence="2 3" key="1">
    <citation type="submission" date="2015-07" db="EMBL/GenBank/DDBJ databases">
        <title>Emmonsia species relationships and genome sequence.</title>
        <authorList>
            <person name="Cuomo C.A."/>
            <person name="Schwartz I.S."/>
            <person name="Kenyon C."/>
            <person name="de Hoog G.S."/>
            <person name="Govender N.P."/>
            <person name="Botha A."/>
            <person name="Moreno L."/>
            <person name="de Vries M."/>
            <person name="Munoz J.F."/>
            <person name="Stielow J.B."/>
        </authorList>
    </citation>
    <scope>NUCLEOTIDE SEQUENCE [LARGE SCALE GENOMIC DNA]</scope>
    <source>
        <strain evidence="2 3">CBS 136260</strain>
    </source>
</reference>
<feature type="chain" id="PRO_5008598066" evidence="1">
    <location>
        <begin position="19"/>
        <end position="67"/>
    </location>
</feature>
<organism evidence="2 3">
    <name type="scientific">Emergomyces africanus</name>
    <dbReference type="NCBI Taxonomy" id="1955775"/>
    <lineage>
        <taxon>Eukaryota</taxon>
        <taxon>Fungi</taxon>
        <taxon>Dikarya</taxon>
        <taxon>Ascomycota</taxon>
        <taxon>Pezizomycotina</taxon>
        <taxon>Eurotiomycetes</taxon>
        <taxon>Eurotiomycetidae</taxon>
        <taxon>Onygenales</taxon>
        <taxon>Ajellomycetaceae</taxon>
        <taxon>Emergomyces</taxon>
    </lineage>
</organism>